<dbReference type="OrthoDB" id="291334at2"/>
<comment type="caution">
    <text evidence="1">The sequence shown here is derived from an EMBL/GenBank/DDBJ whole genome shotgun (WGS) entry which is preliminary data.</text>
</comment>
<sequence length="221" mass="24139">MPLTHGYGVVIGTRHSYYRDPVNDHGQYFHGNLRVATPAGLYHCAIDVDSKSVPNGIRWKLVELDGSRLKDLHALADGWHPLAPTPASGALDYIRNPDLRPRRLGCLLGPLLEKVRFVVAPTSELPWSGGTSLDALAVLEPLIAQSVRVLVLGEPFHDGTRGVHNIHQNQGDPIGSPWSRENGIWQDGATVVRRGDGTYAVFCTKFSTQVDVTDDSGRPLP</sequence>
<organism evidence="1 2">
    <name type="scientific">Cellulomonas cellasea DSM 20118</name>
    <dbReference type="NCBI Taxonomy" id="1408250"/>
    <lineage>
        <taxon>Bacteria</taxon>
        <taxon>Bacillati</taxon>
        <taxon>Actinomycetota</taxon>
        <taxon>Actinomycetes</taxon>
        <taxon>Micrococcales</taxon>
        <taxon>Cellulomonadaceae</taxon>
        <taxon>Cellulomonas</taxon>
    </lineage>
</organism>
<protein>
    <recommendedName>
        <fullName evidence="3">DUF2278 domain-containing protein</fullName>
    </recommendedName>
</protein>
<reference evidence="1 2" key="1">
    <citation type="submission" date="2013-10" db="EMBL/GenBank/DDBJ databases">
        <authorList>
            <person name="Wang G."/>
            <person name="Zhuang W."/>
        </authorList>
    </citation>
    <scope>NUCLEOTIDE SEQUENCE [LARGE SCALE GENOMIC DNA]</scope>
    <source>
        <strain evidence="1 2">DSM 20118</strain>
    </source>
</reference>
<evidence type="ECO:0008006" key="3">
    <source>
        <dbReference type="Google" id="ProtNLM"/>
    </source>
</evidence>
<name>A0A0A0B5I6_9CELL</name>
<accession>A0A0A0B5I6</accession>
<dbReference type="Proteomes" id="UP000029833">
    <property type="component" value="Unassembled WGS sequence"/>
</dbReference>
<keyword evidence="2" id="KW-1185">Reference proteome</keyword>
<evidence type="ECO:0000313" key="2">
    <source>
        <dbReference type="Proteomes" id="UP000029833"/>
    </source>
</evidence>
<gene>
    <name evidence="1" type="ORF">Q760_08195</name>
</gene>
<proteinExistence type="predicted"/>
<dbReference type="InterPro" id="IPR019268">
    <property type="entry name" value="DUF2278"/>
</dbReference>
<evidence type="ECO:0000313" key="1">
    <source>
        <dbReference type="EMBL" id="KGM00526.1"/>
    </source>
</evidence>
<dbReference type="Pfam" id="PF10042">
    <property type="entry name" value="DUF2278"/>
    <property type="match status" value="1"/>
</dbReference>
<dbReference type="EMBL" id="AXNT01000195">
    <property type="protein sequence ID" value="KGM00526.1"/>
    <property type="molecule type" value="Genomic_DNA"/>
</dbReference>
<dbReference type="STRING" id="1408250.Q760_08195"/>
<dbReference type="AlphaFoldDB" id="A0A0A0B5I6"/>
<dbReference type="RefSeq" id="WP_034635207.1">
    <property type="nucleotide sequence ID" value="NZ_AXNT01000195.1"/>
</dbReference>